<evidence type="ECO:0000256" key="12">
    <source>
        <dbReference type="ARBA" id="ARBA00043174"/>
    </source>
</evidence>
<sequence>MIPEVLNPMQYNITEVMPSVAPATAASVVAFVFLLILIWNYEETSSIPGPSYYLGLGPLISYGRFLLTGIGTASNYYNKMYGEFVRVWINGEETLIISRSSATCHVMKHNHYVSRFGSKLGLQCIGMNENGLIFNSNPTLWKVIRPFFNKALSGPGLLQTTEQSINSTKRFLAKLSDVTDDLGRVNVLKLMRLIMLDTSNNLFLRVPLDENDIVLKIQKYFDAWQTLLLKPDIFFKISWLYKKYEKSANDLKEAVEILIEQKRRELSTSDKMDENIDFATELIFAQNHGDLTAENVNQSILEMLIAAPDTMSVSLYFMLILIAQHPKTEEMIMNEIKTVVGDREVQSSDLQNLKVVENFICESMRYQPVVDLVMRKALEDDIIDGYYVKKGTNIILNLGRMHKVEFFPKPNEFSLENFEKTVPYRHFQPFGFGPRACAGKYIAMVMMKVILVTLLKRYKVQNLQGRSLENIQNNNDLSMHPDEAQSSLEMIFTPRRTDQLTN</sequence>
<evidence type="ECO:0000256" key="10">
    <source>
        <dbReference type="ARBA" id="ARBA00038885"/>
    </source>
</evidence>
<evidence type="ECO:0000256" key="2">
    <source>
        <dbReference type="ARBA" id="ARBA00004370"/>
    </source>
</evidence>
<dbReference type="GO" id="GO:0005783">
    <property type="term" value="C:endoplasmic reticulum"/>
    <property type="evidence" value="ECO:0007669"/>
    <property type="project" value="TreeGrafter"/>
</dbReference>
<dbReference type="GO" id="GO:0032355">
    <property type="term" value="P:response to estradiol"/>
    <property type="evidence" value="ECO:0007669"/>
    <property type="project" value="TreeGrafter"/>
</dbReference>
<dbReference type="GO" id="GO:0008585">
    <property type="term" value="P:female gonad development"/>
    <property type="evidence" value="ECO:0007669"/>
    <property type="project" value="TreeGrafter"/>
</dbReference>
<dbReference type="InterPro" id="IPR001128">
    <property type="entry name" value="Cyt_P450"/>
</dbReference>
<dbReference type="GO" id="GO:0005506">
    <property type="term" value="F:iron ion binding"/>
    <property type="evidence" value="ECO:0007669"/>
    <property type="project" value="InterPro"/>
</dbReference>
<dbReference type="SUPFAM" id="SSF48264">
    <property type="entry name" value="Cytochrome P450"/>
    <property type="match status" value="1"/>
</dbReference>
<dbReference type="PANTHER" id="PTHR24291:SF43">
    <property type="entry name" value="AROMATASE"/>
    <property type="match status" value="1"/>
</dbReference>
<evidence type="ECO:0000256" key="14">
    <source>
        <dbReference type="RuleBase" id="RU000461"/>
    </source>
</evidence>
<name>C0LEW1_RHIMB</name>
<keyword evidence="6 14" id="KW-0560">Oxidoreductase</keyword>
<feature type="transmembrane region" description="Helical" evidence="15">
    <location>
        <begin position="53"/>
        <end position="77"/>
    </location>
</feature>
<keyword evidence="7 13" id="KW-0408">Iron</keyword>
<accession>C0LEW1</accession>
<evidence type="ECO:0000256" key="7">
    <source>
        <dbReference type="ARBA" id="ARBA00023004"/>
    </source>
</evidence>
<evidence type="ECO:0000256" key="5">
    <source>
        <dbReference type="ARBA" id="ARBA00022723"/>
    </source>
</evidence>
<evidence type="ECO:0000256" key="8">
    <source>
        <dbReference type="ARBA" id="ARBA00023033"/>
    </source>
</evidence>
<feature type="binding site" description="axial binding residue" evidence="13">
    <location>
        <position position="437"/>
    </location>
    <ligand>
        <name>heme</name>
        <dbReference type="ChEBI" id="CHEBI:30413"/>
    </ligand>
    <ligandPart>
        <name>Fe</name>
        <dbReference type="ChEBI" id="CHEBI:18248"/>
    </ligandPart>
</feature>
<dbReference type="EC" id="1.14.14.14" evidence="10"/>
<evidence type="ECO:0000256" key="13">
    <source>
        <dbReference type="PIRSR" id="PIRSR602401-1"/>
    </source>
</evidence>
<keyword evidence="9 15" id="KW-0472">Membrane</keyword>
<dbReference type="FunFam" id="1.10.630.10:FF:000032">
    <property type="entry name" value="Cytochrome P450 aromatase"/>
    <property type="match status" value="1"/>
</dbReference>
<comment type="subcellular location">
    <subcellularLocation>
        <location evidence="2">Membrane</location>
    </subcellularLocation>
</comment>
<keyword evidence="5 13" id="KW-0479">Metal-binding</keyword>
<evidence type="ECO:0000256" key="11">
    <source>
        <dbReference type="ARBA" id="ARBA00042499"/>
    </source>
</evidence>
<comment type="cofactor">
    <cofactor evidence="1 13">
        <name>heme</name>
        <dbReference type="ChEBI" id="CHEBI:30413"/>
    </cofactor>
</comment>
<dbReference type="PROSITE" id="PS00086">
    <property type="entry name" value="CYTOCHROME_P450"/>
    <property type="match status" value="1"/>
</dbReference>
<reference evidence="16" key="1">
    <citation type="journal article" date="2009" name="Dev. Dyn.">
        <title>Cloning and expression of candidate sexual development genes in the cane toad (Bufo marinus).</title>
        <authorList>
            <person name="Abramyan J."/>
            <person name="Feng C.W."/>
            <person name="Koopman P."/>
        </authorList>
    </citation>
    <scope>NUCLEOTIDE SEQUENCE</scope>
</reference>
<evidence type="ECO:0000256" key="15">
    <source>
        <dbReference type="SAM" id="Phobius"/>
    </source>
</evidence>
<feature type="transmembrane region" description="Helical" evidence="15">
    <location>
        <begin position="20"/>
        <end position="41"/>
    </location>
</feature>
<keyword evidence="15" id="KW-1133">Transmembrane helix</keyword>
<dbReference type="GO" id="GO:0070330">
    <property type="term" value="F:aromatase activity"/>
    <property type="evidence" value="ECO:0007669"/>
    <property type="project" value="UniProtKB-EC"/>
</dbReference>
<dbReference type="PRINTS" id="PR00385">
    <property type="entry name" value="P450"/>
</dbReference>
<dbReference type="AlphaFoldDB" id="C0LEW1"/>
<evidence type="ECO:0000313" key="16">
    <source>
        <dbReference type="EMBL" id="ACN54526.1"/>
    </source>
</evidence>
<evidence type="ECO:0000256" key="4">
    <source>
        <dbReference type="ARBA" id="ARBA00022617"/>
    </source>
</evidence>
<organism evidence="16">
    <name type="scientific">Rhinella marina</name>
    <name type="common">Cane toad</name>
    <name type="synonym">Bufo marinus</name>
    <dbReference type="NCBI Taxonomy" id="8386"/>
    <lineage>
        <taxon>Eukaryota</taxon>
        <taxon>Metazoa</taxon>
        <taxon>Chordata</taxon>
        <taxon>Craniata</taxon>
        <taxon>Vertebrata</taxon>
        <taxon>Euteleostomi</taxon>
        <taxon>Amphibia</taxon>
        <taxon>Batrachia</taxon>
        <taxon>Anura</taxon>
        <taxon>Neobatrachia</taxon>
        <taxon>Hyloidea</taxon>
        <taxon>Bufonidae</taxon>
        <taxon>Rhinella</taxon>
    </lineage>
</organism>
<dbReference type="EMBL" id="FJ697173">
    <property type="protein sequence ID" value="ACN54526.1"/>
    <property type="molecule type" value="mRNA"/>
</dbReference>
<evidence type="ECO:0000256" key="1">
    <source>
        <dbReference type="ARBA" id="ARBA00001971"/>
    </source>
</evidence>
<dbReference type="InterPro" id="IPR017972">
    <property type="entry name" value="Cyt_P450_CS"/>
</dbReference>
<protein>
    <recommendedName>
        <fullName evidence="10">aromatase</fullName>
        <ecNumber evidence="10">1.14.14.14</ecNumber>
    </recommendedName>
    <alternativeName>
        <fullName evidence="12">Cytochrome P-450AROM</fullName>
    </alternativeName>
    <alternativeName>
        <fullName evidence="11">Estrogen synthase</fullName>
    </alternativeName>
</protein>
<dbReference type="Gene3D" id="1.10.630.10">
    <property type="entry name" value="Cytochrome P450"/>
    <property type="match status" value="1"/>
</dbReference>
<dbReference type="InterPro" id="IPR050196">
    <property type="entry name" value="Cytochrome_P450_Monoox"/>
</dbReference>
<comment type="similarity">
    <text evidence="3 14">Belongs to the cytochrome P450 family.</text>
</comment>
<dbReference type="Pfam" id="PF00067">
    <property type="entry name" value="p450"/>
    <property type="match status" value="1"/>
</dbReference>
<evidence type="ECO:0000256" key="3">
    <source>
        <dbReference type="ARBA" id="ARBA00010617"/>
    </source>
</evidence>
<dbReference type="PRINTS" id="PR00463">
    <property type="entry name" value="EP450I"/>
</dbReference>
<dbReference type="GO" id="GO:0020037">
    <property type="term" value="F:heme binding"/>
    <property type="evidence" value="ECO:0007669"/>
    <property type="project" value="InterPro"/>
</dbReference>
<dbReference type="PANTHER" id="PTHR24291">
    <property type="entry name" value="CYTOCHROME P450 FAMILY 4"/>
    <property type="match status" value="1"/>
</dbReference>
<dbReference type="GO" id="GO:0016020">
    <property type="term" value="C:membrane"/>
    <property type="evidence" value="ECO:0007669"/>
    <property type="project" value="UniProtKB-SubCell"/>
</dbReference>
<evidence type="ECO:0000256" key="9">
    <source>
        <dbReference type="ARBA" id="ARBA00023136"/>
    </source>
</evidence>
<evidence type="ECO:0000256" key="6">
    <source>
        <dbReference type="ARBA" id="ARBA00023002"/>
    </source>
</evidence>
<dbReference type="CDD" id="cd20616">
    <property type="entry name" value="CYP19A1"/>
    <property type="match status" value="1"/>
</dbReference>
<dbReference type="InterPro" id="IPR002401">
    <property type="entry name" value="Cyt_P450_E_grp-I"/>
</dbReference>
<keyword evidence="4 13" id="KW-0349">Heme</keyword>
<keyword evidence="15" id="KW-0812">Transmembrane</keyword>
<proteinExistence type="evidence at transcript level"/>
<dbReference type="InterPro" id="IPR036396">
    <property type="entry name" value="Cyt_P450_sf"/>
</dbReference>
<keyword evidence="8 14" id="KW-0503">Monooxygenase</keyword>